<dbReference type="RefSeq" id="WP_181585096.1">
    <property type="nucleotide sequence ID" value="NZ_CP059399.1"/>
</dbReference>
<feature type="domain" description="DNA polymerase III beta sliding clamp N-terminal" evidence="10">
    <location>
        <begin position="1"/>
        <end position="119"/>
    </location>
</feature>
<comment type="similarity">
    <text evidence="2 9">Belongs to the beta sliding clamp family.</text>
</comment>
<evidence type="ECO:0000313" key="14">
    <source>
        <dbReference type="Proteomes" id="UP000515512"/>
    </source>
</evidence>
<dbReference type="Pfam" id="PF02768">
    <property type="entry name" value="DNA_pol3_beta_3"/>
    <property type="match status" value="1"/>
</dbReference>
<dbReference type="SMART" id="SM00480">
    <property type="entry name" value="POL3Bc"/>
    <property type="match status" value="1"/>
</dbReference>
<dbReference type="Pfam" id="PF02767">
    <property type="entry name" value="DNA_pol3_beta_2"/>
    <property type="match status" value="1"/>
</dbReference>
<dbReference type="InterPro" id="IPR022637">
    <property type="entry name" value="DNA_polIII_beta_cen"/>
</dbReference>
<dbReference type="GO" id="GO:0006271">
    <property type="term" value="P:DNA strand elongation involved in DNA replication"/>
    <property type="evidence" value="ECO:0007669"/>
    <property type="project" value="TreeGrafter"/>
</dbReference>
<keyword evidence="6 9" id="KW-0235">DNA replication</keyword>
<reference evidence="13 14" key="1">
    <citation type="submission" date="2020-07" db="EMBL/GenBank/DDBJ databases">
        <authorList>
            <person name="Zhuang K."/>
            <person name="Ran Y."/>
        </authorList>
    </citation>
    <scope>NUCLEOTIDE SEQUENCE [LARGE SCALE GENOMIC DNA]</scope>
    <source>
        <strain evidence="13 14">WCH-YHL-001</strain>
    </source>
</reference>
<evidence type="ECO:0000256" key="7">
    <source>
        <dbReference type="ARBA" id="ARBA00022932"/>
    </source>
</evidence>
<dbReference type="PANTHER" id="PTHR30478:SF0">
    <property type="entry name" value="BETA SLIDING CLAMP"/>
    <property type="match status" value="1"/>
</dbReference>
<dbReference type="Gene3D" id="3.10.150.10">
    <property type="entry name" value="DNA Polymerase III, subunit A, domain 2"/>
    <property type="match status" value="3"/>
</dbReference>
<comment type="function">
    <text evidence="9">Confers DNA tethering and processivity to DNA polymerases and other proteins. Acts as a clamp, forming a ring around DNA (a reaction catalyzed by the clamp-loading complex) which diffuses in an ATP-independent manner freely and bidirectionally along dsDNA. Initially characterized for its ability to contact the catalytic subunit of DNA polymerase III (Pol III), a complex, multichain enzyme responsible for most of the replicative synthesis in bacteria; Pol III exhibits 3'-5' exonuclease proofreading activity. The beta chain is required for initiation of replication as well as for processivity of DNA replication.</text>
</comment>
<dbReference type="InterPro" id="IPR022635">
    <property type="entry name" value="DNA_polIII_beta_C"/>
</dbReference>
<dbReference type="PIRSF" id="PIRSF000804">
    <property type="entry name" value="DNA_pol_III_b"/>
    <property type="match status" value="1"/>
</dbReference>
<comment type="subcellular location">
    <subcellularLocation>
        <location evidence="1 9">Cytoplasm</location>
    </subcellularLocation>
</comment>
<evidence type="ECO:0000256" key="8">
    <source>
        <dbReference type="ARBA" id="ARBA00023125"/>
    </source>
</evidence>
<evidence type="ECO:0000256" key="3">
    <source>
        <dbReference type="ARBA" id="ARBA00022490"/>
    </source>
</evidence>
<dbReference type="InterPro" id="IPR046938">
    <property type="entry name" value="DNA_clamp_sf"/>
</dbReference>
<keyword evidence="8" id="KW-0238">DNA-binding</keyword>
<keyword evidence="14" id="KW-1185">Reference proteome</keyword>
<evidence type="ECO:0000256" key="5">
    <source>
        <dbReference type="ARBA" id="ARBA00022695"/>
    </source>
</evidence>
<comment type="subunit">
    <text evidence="9">Forms a ring-shaped head-to-tail homodimer around DNA.</text>
</comment>
<keyword evidence="5 9" id="KW-0548">Nucleotidyltransferase</keyword>
<feature type="domain" description="DNA polymerase III beta sliding clamp central" evidence="11">
    <location>
        <begin position="131"/>
        <end position="242"/>
    </location>
</feature>
<proteinExistence type="inferred from homology"/>
<name>A0A7D6VF57_9NOCA</name>
<evidence type="ECO:0000259" key="11">
    <source>
        <dbReference type="Pfam" id="PF02767"/>
    </source>
</evidence>
<dbReference type="AlphaFoldDB" id="A0A7D6VF57"/>
<dbReference type="CDD" id="cd00140">
    <property type="entry name" value="beta_clamp"/>
    <property type="match status" value="1"/>
</dbReference>
<sequence>MRLRIERDALTRGLAMVGSSVPIRPPVPALGGVLLEAAADGLFLSGFDYEVSSRATLESVSTGDTGSVLVSGRLLAEIAKVLPGGPVDLIRDGARLRIASGQTRFALPLMPVEDYPALPALPAPTGIADRAEFADAVARVAVAAGRDDTLPMLTGINVEFHPGFLRLVSTDRFRIVIRELPWTPTEPAAETAATLVPARSLAAAAKAIPGDHIEIACDPGQSILGVRSGGSHHTMRLLDTPYAPYQRYLTETCTATATISTPALIEAIKRVSLMAPRGAQIRMTFFPSTVLLDAGDDTAGAAEETIPCDFDGDPLAIAFNPRYLLDGLNTLHAPLVEIATNGPIRAAALRDPAAGEYELRQRYILMPVRPPA</sequence>
<evidence type="ECO:0000256" key="9">
    <source>
        <dbReference type="PIRNR" id="PIRNR000804"/>
    </source>
</evidence>
<dbReference type="GO" id="GO:0008408">
    <property type="term" value="F:3'-5' exonuclease activity"/>
    <property type="evidence" value="ECO:0007669"/>
    <property type="project" value="InterPro"/>
</dbReference>
<evidence type="ECO:0000256" key="4">
    <source>
        <dbReference type="ARBA" id="ARBA00022679"/>
    </source>
</evidence>
<evidence type="ECO:0000256" key="1">
    <source>
        <dbReference type="ARBA" id="ARBA00004496"/>
    </source>
</evidence>
<dbReference type="Proteomes" id="UP000515512">
    <property type="component" value="Chromosome"/>
</dbReference>
<dbReference type="KEGG" id="nhu:H0264_18375"/>
<dbReference type="EMBL" id="CP059399">
    <property type="protein sequence ID" value="QLY33931.1"/>
    <property type="molecule type" value="Genomic_DNA"/>
</dbReference>
<dbReference type="GO" id="GO:0005737">
    <property type="term" value="C:cytoplasm"/>
    <property type="evidence" value="ECO:0007669"/>
    <property type="project" value="UniProtKB-SubCell"/>
</dbReference>
<organism evidence="13 14">
    <name type="scientific">Nocardia huaxiensis</name>
    <dbReference type="NCBI Taxonomy" id="2755382"/>
    <lineage>
        <taxon>Bacteria</taxon>
        <taxon>Bacillati</taxon>
        <taxon>Actinomycetota</taxon>
        <taxon>Actinomycetes</taxon>
        <taxon>Mycobacteriales</taxon>
        <taxon>Nocardiaceae</taxon>
        <taxon>Nocardia</taxon>
    </lineage>
</organism>
<evidence type="ECO:0000259" key="10">
    <source>
        <dbReference type="Pfam" id="PF00712"/>
    </source>
</evidence>
<evidence type="ECO:0000313" key="13">
    <source>
        <dbReference type="EMBL" id="QLY33931.1"/>
    </source>
</evidence>
<accession>A0A7D6VF57</accession>
<dbReference type="InterPro" id="IPR022634">
    <property type="entry name" value="DNA_polIII_beta_N"/>
</dbReference>
<protein>
    <recommendedName>
        <fullName evidence="9">Beta sliding clamp</fullName>
    </recommendedName>
</protein>
<feature type="domain" description="DNA polymerase III beta sliding clamp C-terminal" evidence="12">
    <location>
        <begin position="254"/>
        <end position="356"/>
    </location>
</feature>
<evidence type="ECO:0000256" key="6">
    <source>
        <dbReference type="ARBA" id="ARBA00022705"/>
    </source>
</evidence>
<evidence type="ECO:0000259" key="12">
    <source>
        <dbReference type="Pfam" id="PF02768"/>
    </source>
</evidence>
<dbReference type="GO" id="GO:0009360">
    <property type="term" value="C:DNA polymerase III complex"/>
    <property type="evidence" value="ECO:0007669"/>
    <property type="project" value="InterPro"/>
</dbReference>
<keyword evidence="3 9" id="KW-0963">Cytoplasm</keyword>
<dbReference type="NCBIfam" id="TIGR00663">
    <property type="entry name" value="dnan"/>
    <property type="match status" value="1"/>
</dbReference>
<dbReference type="GO" id="GO:0003887">
    <property type="term" value="F:DNA-directed DNA polymerase activity"/>
    <property type="evidence" value="ECO:0007669"/>
    <property type="project" value="UniProtKB-UniRule"/>
</dbReference>
<dbReference type="GO" id="GO:0003677">
    <property type="term" value="F:DNA binding"/>
    <property type="evidence" value="ECO:0007669"/>
    <property type="project" value="UniProtKB-UniRule"/>
</dbReference>
<dbReference type="Pfam" id="PF00712">
    <property type="entry name" value="DNA_pol3_beta"/>
    <property type="match status" value="1"/>
</dbReference>
<keyword evidence="4 9" id="KW-0808">Transferase</keyword>
<dbReference type="SUPFAM" id="SSF55979">
    <property type="entry name" value="DNA clamp"/>
    <property type="match status" value="3"/>
</dbReference>
<dbReference type="InterPro" id="IPR001001">
    <property type="entry name" value="DNA_polIII_beta"/>
</dbReference>
<gene>
    <name evidence="13" type="primary">dnaN</name>
    <name evidence="13" type="ORF">H0264_18375</name>
</gene>
<evidence type="ECO:0000256" key="2">
    <source>
        <dbReference type="ARBA" id="ARBA00010752"/>
    </source>
</evidence>
<dbReference type="PANTHER" id="PTHR30478">
    <property type="entry name" value="DNA POLYMERASE III SUBUNIT BETA"/>
    <property type="match status" value="1"/>
</dbReference>
<keyword evidence="7 9" id="KW-0239">DNA-directed DNA polymerase</keyword>